<accession>A0A9K3ELG7</accession>
<keyword evidence="4" id="KW-0560">Oxidoreductase</keyword>
<evidence type="ECO:0000313" key="5">
    <source>
        <dbReference type="Proteomes" id="UP000215914"/>
    </source>
</evidence>
<evidence type="ECO:0000313" key="4">
    <source>
        <dbReference type="EMBL" id="KAF5775472.1"/>
    </source>
</evidence>
<proteinExistence type="predicted"/>
<dbReference type="Gene3D" id="2.60.120.330">
    <property type="entry name" value="B-lactam Antibiotic, Isopenicillin N Synthase, Chain"/>
    <property type="match status" value="1"/>
</dbReference>
<evidence type="ECO:0000256" key="2">
    <source>
        <dbReference type="ARBA" id="ARBA00023004"/>
    </source>
</evidence>
<dbReference type="InterPro" id="IPR050295">
    <property type="entry name" value="Plant_2OG-oxidoreductases"/>
</dbReference>
<dbReference type="InterPro" id="IPR027443">
    <property type="entry name" value="IPNS-like_sf"/>
</dbReference>
<dbReference type="GO" id="GO:0046872">
    <property type="term" value="F:metal ion binding"/>
    <property type="evidence" value="ECO:0007669"/>
    <property type="project" value="UniProtKB-KW"/>
</dbReference>
<gene>
    <name evidence="4" type="ORF">HanXRQr2_Chr13g0612441</name>
</gene>
<keyword evidence="2" id="KW-0408">Iron</keyword>
<dbReference type="Proteomes" id="UP000215914">
    <property type="component" value="Unassembled WGS sequence"/>
</dbReference>
<comment type="caution">
    <text evidence="4">The sequence shown here is derived from an EMBL/GenBank/DDBJ whole genome shotgun (WGS) entry which is preliminary data.</text>
</comment>
<organism evidence="4 5">
    <name type="scientific">Helianthus annuus</name>
    <name type="common">Common sunflower</name>
    <dbReference type="NCBI Taxonomy" id="4232"/>
    <lineage>
        <taxon>Eukaryota</taxon>
        <taxon>Viridiplantae</taxon>
        <taxon>Streptophyta</taxon>
        <taxon>Embryophyta</taxon>
        <taxon>Tracheophyta</taxon>
        <taxon>Spermatophyta</taxon>
        <taxon>Magnoliopsida</taxon>
        <taxon>eudicotyledons</taxon>
        <taxon>Gunneridae</taxon>
        <taxon>Pentapetalae</taxon>
        <taxon>asterids</taxon>
        <taxon>campanulids</taxon>
        <taxon>Asterales</taxon>
        <taxon>Asteraceae</taxon>
        <taxon>Asteroideae</taxon>
        <taxon>Heliantheae alliance</taxon>
        <taxon>Heliantheae</taxon>
        <taxon>Helianthus</taxon>
    </lineage>
</organism>
<name>A0A9K3ELG7_HELAN</name>
<reference evidence="4" key="1">
    <citation type="journal article" date="2017" name="Nature">
        <title>The sunflower genome provides insights into oil metabolism, flowering and Asterid evolution.</title>
        <authorList>
            <person name="Badouin H."/>
            <person name="Gouzy J."/>
            <person name="Grassa C.J."/>
            <person name="Murat F."/>
            <person name="Staton S.E."/>
            <person name="Cottret L."/>
            <person name="Lelandais-Briere C."/>
            <person name="Owens G.L."/>
            <person name="Carrere S."/>
            <person name="Mayjonade B."/>
            <person name="Legrand L."/>
            <person name="Gill N."/>
            <person name="Kane N.C."/>
            <person name="Bowers J.E."/>
            <person name="Hubner S."/>
            <person name="Bellec A."/>
            <person name="Berard A."/>
            <person name="Berges H."/>
            <person name="Blanchet N."/>
            <person name="Boniface M.C."/>
            <person name="Brunel D."/>
            <person name="Catrice O."/>
            <person name="Chaidir N."/>
            <person name="Claudel C."/>
            <person name="Donnadieu C."/>
            <person name="Faraut T."/>
            <person name="Fievet G."/>
            <person name="Helmstetter N."/>
            <person name="King M."/>
            <person name="Knapp S.J."/>
            <person name="Lai Z."/>
            <person name="Le Paslier M.C."/>
            <person name="Lippi Y."/>
            <person name="Lorenzon L."/>
            <person name="Mandel J.R."/>
            <person name="Marage G."/>
            <person name="Marchand G."/>
            <person name="Marquand E."/>
            <person name="Bret-Mestries E."/>
            <person name="Morien E."/>
            <person name="Nambeesan S."/>
            <person name="Nguyen T."/>
            <person name="Pegot-Espagnet P."/>
            <person name="Pouilly N."/>
            <person name="Raftis F."/>
            <person name="Sallet E."/>
            <person name="Schiex T."/>
            <person name="Thomas J."/>
            <person name="Vandecasteele C."/>
            <person name="Vares D."/>
            <person name="Vear F."/>
            <person name="Vautrin S."/>
            <person name="Crespi M."/>
            <person name="Mangin B."/>
            <person name="Burke J.M."/>
            <person name="Salse J."/>
            <person name="Munos S."/>
            <person name="Vincourt P."/>
            <person name="Rieseberg L.H."/>
            <person name="Langlade N.B."/>
        </authorList>
    </citation>
    <scope>NUCLEOTIDE SEQUENCE</scope>
    <source>
        <tissue evidence="4">Leaves</tissue>
    </source>
</reference>
<evidence type="ECO:0000256" key="1">
    <source>
        <dbReference type="ARBA" id="ARBA00022723"/>
    </source>
</evidence>
<feature type="domain" description="Isopenicillin N synthase-like Fe(2+) 2OG dioxygenase" evidence="3">
    <location>
        <begin position="2"/>
        <end position="33"/>
    </location>
</feature>
<evidence type="ECO:0000259" key="3">
    <source>
        <dbReference type="Pfam" id="PF03171"/>
    </source>
</evidence>
<reference evidence="4" key="2">
    <citation type="submission" date="2020-06" db="EMBL/GenBank/DDBJ databases">
        <title>Helianthus annuus Genome sequencing and assembly Release 2.</title>
        <authorList>
            <person name="Gouzy J."/>
            <person name="Langlade N."/>
            <person name="Munos S."/>
        </authorList>
    </citation>
    <scope>NUCLEOTIDE SEQUENCE</scope>
    <source>
        <tissue evidence="4">Leaves</tissue>
    </source>
</reference>
<dbReference type="AlphaFoldDB" id="A0A9K3ELG7"/>
<keyword evidence="5" id="KW-1185">Reference proteome</keyword>
<protein>
    <submittedName>
        <fullName evidence="4">Deacetoxyvindoline 4-hydroxylase</fullName>
        <ecNumber evidence="4">1.14.11.20</ecNumber>
    </submittedName>
</protein>
<dbReference type="EC" id="1.14.11.20" evidence="4"/>
<dbReference type="PANTHER" id="PTHR47991">
    <property type="entry name" value="OXOGLUTARATE/IRON-DEPENDENT DIOXYGENASE"/>
    <property type="match status" value="1"/>
</dbReference>
<dbReference type="Gramene" id="mRNA:HanXRQr2_Chr13g0612441">
    <property type="protein sequence ID" value="CDS:HanXRQr2_Chr13g0612441.1"/>
    <property type="gene ID" value="HanXRQr2_Chr13g0612441"/>
</dbReference>
<dbReference type="InterPro" id="IPR044861">
    <property type="entry name" value="IPNS-like_FE2OG_OXY"/>
</dbReference>
<keyword evidence="1" id="KW-0479">Metal-binding</keyword>
<sequence>MFQMMSNDKLKSVEHRVVANEKGSRVSVACFFSNSLAPLTKLYGPIKELVSDENPPRYRETTVHDYMQYSLSTALDGAPRLLHLKL</sequence>
<dbReference type="EMBL" id="MNCJ02000328">
    <property type="protein sequence ID" value="KAF5775472.1"/>
    <property type="molecule type" value="Genomic_DNA"/>
</dbReference>
<dbReference type="Pfam" id="PF03171">
    <property type="entry name" value="2OG-FeII_Oxy"/>
    <property type="match status" value="1"/>
</dbReference>
<dbReference type="GO" id="GO:0050590">
    <property type="term" value="F:desacetoxyvindoline 4-hydroxylase activity"/>
    <property type="evidence" value="ECO:0007669"/>
    <property type="project" value="UniProtKB-EC"/>
</dbReference>
<dbReference type="SUPFAM" id="SSF51197">
    <property type="entry name" value="Clavaminate synthase-like"/>
    <property type="match status" value="1"/>
</dbReference>